<dbReference type="Proteomes" id="UP000198412">
    <property type="component" value="Unassembled WGS sequence"/>
</dbReference>
<proteinExistence type="predicted"/>
<gene>
    <name evidence="1" type="ORF">SAMN04488111_1617</name>
</gene>
<protein>
    <recommendedName>
        <fullName evidence="3">Glycine dehydrogenase</fullName>
    </recommendedName>
</protein>
<dbReference type="EMBL" id="FZNX01000002">
    <property type="protein sequence ID" value="SNR54375.1"/>
    <property type="molecule type" value="Genomic_DNA"/>
</dbReference>
<accession>A0A238X5P4</accession>
<sequence length="82" mass="9700">MKLTCDEATSICDKSQYKEASFWEIIKLNIHLFLCKKCGLYSKQNSIMTKCYEKHKKNEINNLDCLCDEEKQTMNKELKTKI</sequence>
<organism evidence="1 2">
    <name type="scientific">Lutibacter flavus</name>
    <dbReference type="NCBI Taxonomy" id="691689"/>
    <lineage>
        <taxon>Bacteria</taxon>
        <taxon>Pseudomonadati</taxon>
        <taxon>Bacteroidota</taxon>
        <taxon>Flavobacteriia</taxon>
        <taxon>Flavobacteriales</taxon>
        <taxon>Flavobacteriaceae</taxon>
        <taxon>Lutibacter</taxon>
    </lineage>
</organism>
<evidence type="ECO:0000313" key="1">
    <source>
        <dbReference type="EMBL" id="SNR54375.1"/>
    </source>
</evidence>
<name>A0A238X5P4_9FLAO</name>
<keyword evidence="2" id="KW-1185">Reference proteome</keyword>
<dbReference type="AlphaFoldDB" id="A0A238X5P4"/>
<dbReference type="RefSeq" id="WP_089377923.1">
    <property type="nucleotide sequence ID" value="NZ_FZNX01000002.1"/>
</dbReference>
<evidence type="ECO:0008006" key="3">
    <source>
        <dbReference type="Google" id="ProtNLM"/>
    </source>
</evidence>
<evidence type="ECO:0000313" key="2">
    <source>
        <dbReference type="Proteomes" id="UP000198412"/>
    </source>
</evidence>
<dbReference type="OrthoDB" id="1262821at2"/>
<reference evidence="2" key="1">
    <citation type="submission" date="2017-06" db="EMBL/GenBank/DDBJ databases">
        <authorList>
            <person name="Varghese N."/>
            <person name="Submissions S."/>
        </authorList>
    </citation>
    <scope>NUCLEOTIDE SEQUENCE [LARGE SCALE GENOMIC DNA]</scope>
    <source>
        <strain evidence="2">DSM 27993</strain>
    </source>
</reference>